<protein>
    <submittedName>
        <fullName evidence="3">Uncharacterized protein</fullName>
    </submittedName>
</protein>
<evidence type="ECO:0000313" key="3">
    <source>
        <dbReference type="EMBL" id="GFY58517.1"/>
    </source>
</evidence>
<comment type="caution">
    <text evidence="3">The sequence shown here is derived from an EMBL/GenBank/DDBJ whole genome shotgun (WGS) entry which is preliminary data.</text>
</comment>
<evidence type="ECO:0000313" key="4">
    <source>
        <dbReference type="Proteomes" id="UP000886998"/>
    </source>
</evidence>
<organism evidence="3 4">
    <name type="scientific">Trichonephila inaurata madagascariensis</name>
    <dbReference type="NCBI Taxonomy" id="2747483"/>
    <lineage>
        <taxon>Eukaryota</taxon>
        <taxon>Metazoa</taxon>
        <taxon>Ecdysozoa</taxon>
        <taxon>Arthropoda</taxon>
        <taxon>Chelicerata</taxon>
        <taxon>Arachnida</taxon>
        <taxon>Araneae</taxon>
        <taxon>Araneomorphae</taxon>
        <taxon>Entelegynae</taxon>
        <taxon>Araneoidea</taxon>
        <taxon>Nephilidae</taxon>
        <taxon>Trichonephila</taxon>
        <taxon>Trichonephila inaurata</taxon>
    </lineage>
</organism>
<evidence type="ECO:0000256" key="1">
    <source>
        <dbReference type="SAM" id="MobiDB-lite"/>
    </source>
</evidence>
<gene>
    <name evidence="2" type="ORF">TNIN_210241</name>
    <name evidence="3" type="ORF">TNIN_404951</name>
</gene>
<evidence type="ECO:0000313" key="2">
    <source>
        <dbReference type="EMBL" id="GFY56091.1"/>
    </source>
</evidence>
<dbReference type="EMBL" id="BMAV01010748">
    <property type="protein sequence ID" value="GFY56091.1"/>
    <property type="molecule type" value="Genomic_DNA"/>
</dbReference>
<proteinExistence type="predicted"/>
<feature type="compositionally biased region" description="Polar residues" evidence="1">
    <location>
        <begin position="30"/>
        <end position="47"/>
    </location>
</feature>
<dbReference type="EMBL" id="BMAV01012137">
    <property type="protein sequence ID" value="GFY58517.1"/>
    <property type="molecule type" value="Genomic_DNA"/>
</dbReference>
<dbReference type="Proteomes" id="UP000886998">
    <property type="component" value="Unassembled WGS sequence"/>
</dbReference>
<sequence length="108" mass="12431">MPLNQRPMWNCHLCRVSLNTSSRREIESKNFGNSPDTHNTKPNSTDFKTPLKEKLTYTDNRYGRITLPPWMLKMAPFGELQKHSEGRQPLQPLMAPTVLLSATHTKLI</sequence>
<keyword evidence="4" id="KW-1185">Reference proteome</keyword>
<accession>A0A8X7C9Q1</accession>
<reference evidence="3" key="1">
    <citation type="submission" date="2020-08" db="EMBL/GenBank/DDBJ databases">
        <title>Multicomponent nature underlies the extraordinary mechanical properties of spider dragline silk.</title>
        <authorList>
            <person name="Kono N."/>
            <person name="Nakamura H."/>
            <person name="Mori M."/>
            <person name="Yoshida Y."/>
            <person name="Ohtoshi R."/>
            <person name="Malay A.D."/>
            <person name="Moran D.A.P."/>
            <person name="Tomita M."/>
            <person name="Numata K."/>
            <person name="Arakawa K."/>
        </authorList>
    </citation>
    <scope>NUCLEOTIDE SEQUENCE</scope>
</reference>
<feature type="region of interest" description="Disordered" evidence="1">
    <location>
        <begin position="22"/>
        <end position="52"/>
    </location>
</feature>
<name>A0A8X7C9Q1_9ARAC</name>
<dbReference type="AlphaFoldDB" id="A0A8X7C9Q1"/>